<dbReference type="InterPro" id="IPR046496">
    <property type="entry name" value="DUF6589"/>
</dbReference>
<sequence>MIASDNSAQGVEDVCTGIIQQTDLDETEFYSRLLMLDGDLGTCVNVKCLQNQRFPSSHIENSLDNFCPLLGGAHTLWNIGQAIYTKHFGNNSDSRDSGAWRYLESLGIPSSKTLDKKDFTLMIANMIKIHEATIVHCVMLEMGKKNASLDPEPQELPSKEIAAIIKSTHARFFSAKARADASKRESPKLLNLQLRLLDFASVCEANAAMKLGDIGRVMFMWKRWAVMAQGIKKLSNYAVHLPRMVVLINEILPPGLSKVVRHALLVAPSNRQKHFVAKDLYLELQNYSLKYFFNHSGKGTDIKRLRDVYSVNVPLLQSLIQGLNKQSGSENVIQSHHNKIKLQSLNNCLRMVRQNDVCNISSKNLQYIPEETPYFYKKGMAKLSSDSDSGRINRLRPPPISNWDVDEFATGCQYNNINSDTSESDGSSKEDSEEDSSKDESEENESTPSALD</sequence>
<evidence type="ECO:0000259" key="2">
    <source>
        <dbReference type="Pfam" id="PF20231"/>
    </source>
</evidence>
<gene>
    <name evidence="3" type="ORF">PGT21_036519</name>
    <name evidence="4" type="ORF">PGTUg99_026434</name>
</gene>
<feature type="region of interest" description="Disordered" evidence="1">
    <location>
        <begin position="383"/>
        <end position="452"/>
    </location>
</feature>
<organism evidence="3 5">
    <name type="scientific">Puccinia graminis f. sp. tritici</name>
    <dbReference type="NCBI Taxonomy" id="56615"/>
    <lineage>
        <taxon>Eukaryota</taxon>
        <taxon>Fungi</taxon>
        <taxon>Dikarya</taxon>
        <taxon>Basidiomycota</taxon>
        <taxon>Pucciniomycotina</taxon>
        <taxon>Pucciniomycetes</taxon>
        <taxon>Pucciniales</taxon>
        <taxon>Pucciniaceae</taxon>
        <taxon>Puccinia</taxon>
    </lineage>
</organism>
<evidence type="ECO:0000256" key="1">
    <source>
        <dbReference type="SAM" id="MobiDB-lite"/>
    </source>
</evidence>
<proteinExistence type="predicted"/>
<evidence type="ECO:0000313" key="6">
    <source>
        <dbReference type="Proteomes" id="UP000325313"/>
    </source>
</evidence>
<dbReference type="Proteomes" id="UP000325313">
    <property type="component" value="Unassembled WGS sequence"/>
</dbReference>
<dbReference type="Proteomes" id="UP000324748">
    <property type="component" value="Unassembled WGS sequence"/>
</dbReference>
<reference evidence="5 6" key="1">
    <citation type="submission" date="2019-05" db="EMBL/GenBank/DDBJ databases">
        <title>Emergence of the Ug99 lineage of the wheat stem rust pathogen through somatic hybridization.</title>
        <authorList>
            <person name="Li F."/>
            <person name="Upadhyaya N.M."/>
            <person name="Sperschneider J."/>
            <person name="Matny O."/>
            <person name="Nguyen-Phuc H."/>
            <person name="Mago R."/>
            <person name="Raley C."/>
            <person name="Miller M.E."/>
            <person name="Silverstein K.A.T."/>
            <person name="Henningsen E."/>
            <person name="Hirsch C.D."/>
            <person name="Visser B."/>
            <person name="Pretorius Z.A."/>
            <person name="Steffenson B.J."/>
            <person name="Schwessinger B."/>
            <person name="Dodds P.N."/>
            <person name="Figueroa M."/>
        </authorList>
    </citation>
    <scope>NUCLEOTIDE SEQUENCE [LARGE SCALE GENOMIC DNA]</scope>
    <source>
        <strain evidence="3">21-0</strain>
        <strain evidence="4 6">Ug99</strain>
    </source>
</reference>
<dbReference type="AlphaFoldDB" id="A0A5B0PD50"/>
<evidence type="ECO:0000313" key="4">
    <source>
        <dbReference type="EMBL" id="KAA1100408.1"/>
    </source>
</evidence>
<keyword evidence="5" id="KW-1185">Reference proteome</keyword>
<evidence type="ECO:0000313" key="5">
    <source>
        <dbReference type="Proteomes" id="UP000324748"/>
    </source>
</evidence>
<evidence type="ECO:0000313" key="3">
    <source>
        <dbReference type="EMBL" id="KAA1098564.1"/>
    </source>
</evidence>
<comment type="caution">
    <text evidence="3">The sequence shown here is derived from an EMBL/GenBank/DDBJ whole genome shotgun (WGS) entry which is preliminary data.</text>
</comment>
<feature type="compositionally biased region" description="Acidic residues" evidence="1">
    <location>
        <begin position="431"/>
        <end position="445"/>
    </location>
</feature>
<dbReference type="EMBL" id="VSWC01000066">
    <property type="protein sequence ID" value="KAA1098564.1"/>
    <property type="molecule type" value="Genomic_DNA"/>
</dbReference>
<dbReference type="OrthoDB" id="2505744at2759"/>
<name>A0A5B0PD50_PUCGR</name>
<dbReference type="EMBL" id="VDEP01000341">
    <property type="protein sequence ID" value="KAA1100408.1"/>
    <property type="molecule type" value="Genomic_DNA"/>
</dbReference>
<accession>A0A5B0PD50</accession>
<dbReference type="Pfam" id="PF20231">
    <property type="entry name" value="DUF6589"/>
    <property type="match status" value="1"/>
</dbReference>
<protein>
    <recommendedName>
        <fullName evidence="2">DUF6589 domain-containing protein</fullName>
    </recommendedName>
</protein>
<feature type="domain" description="DUF6589" evidence="2">
    <location>
        <begin position="4"/>
        <end position="336"/>
    </location>
</feature>